<protein>
    <submittedName>
        <fullName evidence="1">Uncharacterized protein</fullName>
    </submittedName>
</protein>
<dbReference type="PANTHER" id="PTHR28152:SF1">
    <property type="entry name" value="HYDROXYACYL-THIOESTER DEHYDRATASE TYPE 2, MITOCHONDRIAL"/>
    <property type="match status" value="1"/>
</dbReference>
<dbReference type="GO" id="GO:0019171">
    <property type="term" value="F:(3R)-hydroxyacyl-[acyl-carrier-protein] dehydratase activity"/>
    <property type="evidence" value="ECO:0007669"/>
    <property type="project" value="TreeGrafter"/>
</dbReference>
<evidence type="ECO:0000313" key="1">
    <source>
        <dbReference type="EMBL" id="APE34707.1"/>
    </source>
</evidence>
<name>A0A1J0VRN4_9NOCA</name>
<dbReference type="KEGG" id="nsl:BOX37_12930"/>
<reference evidence="1" key="1">
    <citation type="submission" date="2016-11" db="EMBL/GenBank/DDBJ databases">
        <authorList>
            <person name="Jaros S."/>
            <person name="Januszkiewicz K."/>
            <person name="Wedrychowicz H."/>
        </authorList>
    </citation>
    <scope>NUCLEOTIDE SEQUENCE [LARGE SCALE GENOMIC DNA]</scope>
    <source>
        <strain evidence="1">Y48</strain>
    </source>
</reference>
<keyword evidence="2" id="KW-1185">Reference proteome</keyword>
<dbReference type="RefSeq" id="WP_071927889.1">
    <property type="nucleotide sequence ID" value="NZ_CP018082.1"/>
</dbReference>
<dbReference type="SUPFAM" id="SSF54637">
    <property type="entry name" value="Thioesterase/thiol ester dehydrase-isomerase"/>
    <property type="match status" value="1"/>
</dbReference>
<dbReference type="PANTHER" id="PTHR28152">
    <property type="entry name" value="HYDROXYACYL-THIOESTER DEHYDRATASE TYPE 2, MITOCHONDRIAL"/>
    <property type="match status" value="1"/>
</dbReference>
<organism evidence="1 2">
    <name type="scientific">Nocardia mangyaensis</name>
    <dbReference type="NCBI Taxonomy" id="2213200"/>
    <lineage>
        <taxon>Bacteria</taxon>
        <taxon>Bacillati</taxon>
        <taxon>Actinomycetota</taxon>
        <taxon>Actinomycetes</taxon>
        <taxon>Mycobacteriales</taxon>
        <taxon>Nocardiaceae</taxon>
        <taxon>Nocardia</taxon>
    </lineage>
</organism>
<proteinExistence type="predicted"/>
<dbReference type="Gene3D" id="3.10.129.10">
    <property type="entry name" value="Hotdog Thioesterase"/>
    <property type="match status" value="2"/>
</dbReference>
<dbReference type="AlphaFoldDB" id="A0A1J0VRN4"/>
<accession>A0A1J0VRN4</accession>
<dbReference type="Proteomes" id="UP000183810">
    <property type="component" value="Chromosome"/>
</dbReference>
<dbReference type="EMBL" id="CP018082">
    <property type="protein sequence ID" value="APE34707.1"/>
    <property type="molecule type" value="Genomic_DNA"/>
</dbReference>
<gene>
    <name evidence="1" type="ORF">BOX37_12930</name>
</gene>
<dbReference type="InterPro" id="IPR052741">
    <property type="entry name" value="Mitochondrial_HTD2"/>
</dbReference>
<dbReference type="OrthoDB" id="7183822at2"/>
<sequence length="294" mass="32134">MTRNNTTGAIELARYVDGWAPDPVETVDVVPRERLTQLARTLDSDEARLADGIVPILGHWTAFQDWPASSELGLDGHPAEGHFYPPIPDRRRMFAGSTVTSHGHLRVDVPTVRRSSVESVTPKRGGTGEMLFVVVRHEFEQAGKLCRTEQQQIVYRSDSGGPTRTFERATTQVEPSADSTWATTRSIPTTALFRYSALTANAHRIHYDAPYATEVEGYPGLVVHGPLLATLMADLVGQAWGDSRVGEFSFRLKHPLFAHDLFVVEGVSAEDGRSASLSVTGSVATAATARAVRR</sequence>
<dbReference type="InterPro" id="IPR029069">
    <property type="entry name" value="HotDog_dom_sf"/>
</dbReference>
<evidence type="ECO:0000313" key="2">
    <source>
        <dbReference type="Proteomes" id="UP000183810"/>
    </source>
</evidence>